<proteinExistence type="predicted"/>
<evidence type="ECO:0000256" key="1">
    <source>
        <dbReference type="ARBA" id="ARBA00023015"/>
    </source>
</evidence>
<dbReference type="SMART" id="SM00354">
    <property type="entry name" value="HTH_LACI"/>
    <property type="match status" value="1"/>
</dbReference>
<name>A0A850QWF9_9LACO</name>
<accession>A0A850QWF9</accession>
<dbReference type="RefSeq" id="WP_176942292.1">
    <property type="nucleotide sequence ID" value="NZ_JABZEC010000002.1"/>
</dbReference>
<dbReference type="CDD" id="cd06286">
    <property type="entry name" value="PBP1_CcpB-like"/>
    <property type="match status" value="1"/>
</dbReference>
<dbReference type="SUPFAM" id="SSF53822">
    <property type="entry name" value="Periplasmic binding protein-like I"/>
    <property type="match status" value="1"/>
</dbReference>
<dbReference type="EMBL" id="JABZEC010000002">
    <property type="protein sequence ID" value="NVY96134.1"/>
    <property type="molecule type" value="Genomic_DNA"/>
</dbReference>
<dbReference type="InterPro" id="IPR010982">
    <property type="entry name" value="Lambda_DNA-bd_dom_sf"/>
</dbReference>
<dbReference type="Pfam" id="PF00356">
    <property type="entry name" value="LacI"/>
    <property type="match status" value="1"/>
</dbReference>
<dbReference type="InterPro" id="IPR028082">
    <property type="entry name" value="Peripla_BP_I"/>
</dbReference>
<protein>
    <submittedName>
        <fullName evidence="5">LacI family DNA-binding transcriptional regulator</fullName>
    </submittedName>
</protein>
<dbReference type="CDD" id="cd01392">
    <property type="entry name" value="HTH_LacI"/>
    <property type="match status" value="1"/>
</dbReference>
<keyword evidence="6" id="KW-1185">Reference proteome</keyword>
<organism evidence="5 6">
    <name type="scientific">Bombilactobacillus apium</name>
    <dbReference type="NCBI Taxonomy" id="2675299"/>
    <lineage>
        <taxon>Bacteria</taxon>
        <taxon>Bacillati</taxon>
        <taxon>Bacillota</taxon>
        <taxon>Bacilli</taxon>
        <taxon>Lactobacillales</taxon>
        <taxon>Lactobacillaceae</taxon>
        <taxon>Bombilactobacillus</taxon>
    </lineage>
</organism>
<dbReference type="Gene3D" id="1.10.260.40">
    <property type="entry name" value="lambda repressor-like DNA-binding domains"/>
    <property type="match status" value="1"/>
</dbReference>
<gene>
    <name evidence="5" type="ORF">HU830_02920</name>
</gene>
<dbReference type="Pfam" id="PF00532">
    <property type="entry name" value="Peripla_BP_1"/>
    <property type="match status" value="1"/>
</dbReference>
<dbReference type="GO" id="GO:0000976">
    <property type="term" value="F:transcription cis-regulatory region binding"/>
    <property type="evidence" value="ECO:0007669"/>
    <property type="project" value="TreeGrafter"/>
</dbReference>
<comment type="caution">
    <text evidence="5">The sequence shown here is derived from an EMBL/GenBank/DDBJ whole genome shotgun (WGS) entry which is preliminary data.</text>
</comment>
<dbReference type="InterPro" id="IPR000843">
    <property type="entry name" value="HTH_LacI"/>
</dbReference>
<keyword evidence="3" id="KW-0804">Transcription</keyword>
<feature type="domain" description="HTH lacI-type" evidence="4">
    <location>
        <begin position="2"/>
        <end position="56"/>
    </location>
</feature>
<sequence>MTTIRDIARLSGYSITTVSRVLNQHGYVSQATRTQIEQVIQETNYVPNGVARDLSMGKTHTIGVVLPHASHPYFTQLIQGIMQAAFLSEYRITLLPSEYNQKLENKYLEQLRRKLFDGLIFTSHGLPLPRLAAYLAYDPIVICEDPGENNLPAVYSERRNGYLAAFHWLKEQNLTRIAFLFSRPVAASATGKATMQAFQAVYGRLPAAEWVIDDVVTFADGFAAAGQLVAADLDLQAIFTNGDDIAAGVRQCYQDQRLPEPLLVGQDNQLAGFLLKLPTIDHHFQEIGAQAFRLVTQTSEARSKIAMPSEFLLGDQRSTPK</sequence>
<evidence type="ECO:0000259" key="4">
    <source>
        <dbReference type="PROSITE" id="PS50932"/>
    </source>
</evidence>
<dbReference type="PANTHER" id="PTHR30146">
    <property type="entry name" value="LACI-RELATED TRANSCRIPTIONAL REPRESSOR"/>
    <property type="match status" value="1"/>
</dbReference>
<dbReference type="InterPro" id="IPR001761">
    <property type="entry name" value="Peripla_BP/Lac1_sug-bd_dom"/>
</dbReference>
<dbReference type="Proteomes" id="UP000563523">
    <property type="component" value="Unassembled WGS sequence"/>
</dbReference>
<dbReference type="AlphaFoldDB" id="A0A850QWF9"/>
<keyword evidence="1" id="KW-0805">Transcription regulation</keyword>
<evidence type="ECO:0000313" key="5">
    <source>
        <dbReference type="EMBL" id="NVY96134.1"/>
    </source>
</evidence>
<reference evidence="5 6" key="1">
    <citation type="submission" date="2020-06" db="EMBL/GenBank/DDBJ databases">
        <authorList>
            <person name="Kang J."/>
        </authorList>
    </citation>
    <scope>NUCLEOTIDE SEQUENCE [LARGE SCALE GENOMIC DNA]</scope>
    <source>
        <strain evidence="5 6">DCY120</strain>
    </source>
</reference>
<evidence type="ECO:0000313" key="6">
    <source>
        <dbReference type="Proteomes" id="UP000563523"/>
    </source>
</evidence>
<keyword evidence="2 5" id="KW-0238">DNA-binding</keyword>
<dbReference type="PANTHER" id="PTHR30146:SF105">
    <property type="entry name" value="CATABOLITE CONTROL PROTEIN B"/>
    <property type="match status" value="1"/>
</dbReference>
<dbReference type="PROSITE" id="PS50932">
    <property type="entry name" value="HTH_LACI_2"/>
    <property type="match status" value="1"/>
</dbReference>
<dbReference type="SUPFAM" id="SSF47413">
    <property type="entry name" value="lambda repressor-like DNA-binding domains"/>
    <property type="match status" value="1"/>
</dbReference>
<dbReference type="GO" id="GO:0003700">
    <property type="term" value="F:DNA-binding transcription factor activity"/>
    <property type="evidence" value="ECO:0007669"/>
    <property type="project" value="TreeGrafter"/>
</dbReference>
<dbReference type="Gene3D" id="3.40.50.2300">
    <property type="match status" value="2"/>
</dbReference>
<evidence type="ECO:0000256" key="3">
    <source>
        <dbReference type="ARBA" id="ARBA00023163"/>
    </source>
</evidence>
<evidence type="ECO:0000256" key="2">
    <source>
        <dbReference type="ARBA" id="ARBA00023125"/>
    </source>
</evidence>